<dbReference type="InterPro" id="IPR042178">
    <property type="entry name" value="Serpin_sf_1"/>
</dbReference>
<dbReference type="InterPro" id="IPR023796">
    <property type="entry name" value="Serpin_dom"/>
</dbReference>
<feature type="signal peptide" evidence="2">
    <location>
        <begin position="1"/>
        <end position="22"/>
    </location>
</feature>
<dbReference type="Gene3D" id="2.30.39.10">
    <property type="entry name" value="Alpha-1-antitrypsin, domain 1"/>
    <property type="match status" value="1"/>
</dbReference>
<dbReference type="InterPro" id="IPR042185">
    <property type="entry name" value="Serpin_sf_2"/>
</dbReference>
<comment type="similarity">
    <text evidence="1">Belongs to the serpin family.</text>
</comment>
<dbReference type="PANTHER" id="PTHR11461">
    <property type="entry name" value="SERINE PROTEASE INHIBITOR, SERPIN"/>
    <property type="match status" value="1"/>
</dbReference>
<dbReference type="AlphaFoldDB" id="A0A9D1RSP8"/>
<reference evidence="4" key="1">
    <citation type="journal article" date="2021" name="PeerJ">
        <title>Extensive microbial diversity within the chicken gut microbiome revealed by metagenomics and culture.</title>
        <authorList>
            <person name="Gilroy R."/>
            <person name="Ravi A."/>
            <person name="Getino M."/>
            <person name="Pursley I."/>
            <person name="Horton D.L."/>
            <person name="Alikhan N.F."/>
            <person name="Baker D."/>
            <person name="Gharbi K."/>
            <person name="Hall N."/>
            <person name="Watson M."/>
            <person name="Adriaenssens E.M."/>
            <person name="Foster-Nyarko E."/>
            <person name="Jarju S."/>
            <person name="Secka A."/>
            <person name="Antonio M."/>
            <person name="Oren A."/>
            <person name="Chaudhuri R.R."/>
            <person name="La Ragione R."/>
            <person name="Hildebrand F."/>
            <person name="Pallen M.J."/>
        </authorList>
    </citation>
    <scope>NUCLEOTIDE SEQUENCE</scope>
    <source>
        <strain evidence="4">ChiGjej6B6-1540</strain>
    </source>
</reference>
<keyword evidence="2" id="KW-0732">Signal</keyword>
<evidence type="ECO:0000313" key="5">
    <source>
        <dbReference type="Proteomes" id="UP000824192"/>
    </source>
</evidence>
<feature type="chain" id="PRO_5039680981" evidence="2">
    <location>
        <begin position="23"/>
        <end position="410"/>
    </location>
</feature>
<dbReference type="Proteomes" id="UP000824192">
    <property type="component" value="Unassembled WGS sequence"/>
</dbReference>
<dbReference type="Pfam" id="PF00079">
    <property type="entry name" value="Serpin"/>
    <property type="match status" value="1"/>
</dbReference>
<reference evidence="4" key="2">
    <citation type="submission" date="2021-04" db="EMBL/GenBank/DDBJ databases">
        <authorList>
            <person name="Gilroy R."/>
        </authorList>
    </citation>
    <scope>NUCLEOTIDE SEQUENCE</scope>
    <source>
        <strain evidence="4">ChiGjej6B6-1540</strain>
    </source>
</reference>
<name>A0A9D1RSP8_9FIRM</name>
<gene>
    <name evidence="4" type="ORF">H9868_04360</name>
</gene>
<feature type="domain" description="Serpin" evidence="3">
    <location>
        <begin position="52"/>
        <end position="409"/>
    </location>
</feature>
<evidence type="ECO:0000259" key="3">
    <source>
        <dbReference type="SMART" id="SM00093"/>
    </source>
</evidence>
<dbReference type="PROSITE" id="PS51257">
    <property type="entry name" value="PROKAR_LIPOPROTEIN"/>
    <property type="match status" value="1"/>
</dbReference>
<dbReference type="CDD" id="cd19589">
    <property type="entry name" value="serpin_tengpin-like"/>
    <property type="match status" value="1"/>
</dbReference>
<evidence type="ECO:0000256" key="1">
    <source>
        <dbReference type="RuleBase" id="RU000411"/>
    </source>
</evidence>
<sequence>MKKALLSLTLSLALLAGCTGTAARPVEPDGTVSAVTPHWSPDTSLVLTDFGAELLRHNHTSGENSLISPLSAWLCLSMVANGAEGETLSAFTDVLAGDTSLETLNASCAALLDDYAALDGETRLVLTQSVWADENAQLTGTFSGRCDQTFGAPVYTVDLDSSAAMKAINAWVKKATDRQIPSLLEQPLSPDAAVALLSALSLDAKWETTFEPENTWSAPFTRADGAEETVDYLHRTFYALPAWSDEESTGALLPYAGSDLAFLAVLPAGTAEELVENLTGEQILDWMAQAEERQVEVSLPKFTASWSGELTDSLKKMGLETAFDPGTADFSAMGVGQDGYPLYLSQVIQKTVIDVAEEGTKAAAVTMAVSNTGAALPENPLELNLNRPFLYGIVDTERNIPLFLGVYQGT</sequence>
<dbReference type="GO" id="GO:0004867">
    <property type="term" value="F:serine-type endopeptidase inhibitor activity"/>
    <property type="evidence" value="ECO:0007669"/>
    <property type="project" value="InterPro"/>
</dbReference>
<dbReference type="InterPro" id="IPR000215">
    <property type="entry name" value="Serpin_fam"/>
</dbReference>
<accession>A0A9D1RSP8</accession>
<dbReference type="GO" id="GO:0005615">
    <property type="term" value="C:extracellular space"/>
    <property type="evidence" value="ECO:0007669"/>
    <property type="project" value="InterPro"/>
</dbReference>
<proteinExistence type="inferred from homology"/>
<dbReference type="SMART" id="SM00093">
    <property type="entry name" value="SERPIN"/>
    <property type="match status" value="1"/>
</dbReference>
<organism evidence="4 5">
    <name type="scientific">Candidatus Flavonifractor merdipullorum</name>
    <dbReference type="NCBI Taxonomy" id="2838590"/>
    <lineage>
        <taxon>Bacteria</taxon>
        <taxon>Bacillati</taxon>
        <taxon>Bacillota</taxon>
        <taxon>Clostridia</taxon>
        <taxon>Eubacteriales</taxon>
        <taxon>Oscillospiraceae</taxon>
        <taxon>Flavonifractor</taxon>
    </lineage>
</organism>
<dbReference type="EMBL" id="DXGA01000095">
    <property type="protein sequence ID" value="HIW93756.1"/>
    <property type="molecule type" value="Genomic_DNA"/>
</dbReference>
<dbReference type="SUPFAM" id="SSF56574">
    <property type="entry name" value="Serpins"/>
    <property type="match status" value="1"/>
</dbReference>
<dbReference type="PANTHER" id="PTHR11461:SF211">
    <property type="entry name" value="GH10112P-RELATED"/>
    <property type="match status" value="1"/>
</dbReference>
<evidence type="ECO:0000256" key="2">
    <source>
        <dbReference type="SAM" id="SignalP"/>
    </source>
</evidence>
<dbReference type="InterPro" id="IPR036186">
    <property type="entry name" value="Serpin_sf"/>
</dbReference>
<dbReference type="PROSITE" id="PS00284">
    <property type="entry name" value="SERPIN"/>
    <property type="match status" value="1"/>
</dbReference>
<evidence type="ECO:0000313" key="4">
    <source>
        <dbReference type="EMBL" id="HIW93756.1"/>
    </source>
</evidence>
<dbReference type="InterPro" id="IPR023795">
    <property type="entry name" value="Serpin_CS"/>
</dbReference>
<comment type="caution">
    <text evidence="4">The sequence shown here is derived from an EMBL/GenBank/DDBJ whole genome shotgun (WGS) entry which is preliminary data.</text>
</comment>
<dbReference type="Gene3D" id="3.30.497.10">
    <property type="entry name" value="Antithrombin, subunit I, domain 2"/>
    <property type="match status" value="1"/>
</dbReference>
<protein>
    <submittedName>
        <fullName evidence="4">Serpin family protein</fullName>
    </submittedName>
</protein>